<proteinExistence type="predicted"/>
<organism evidence="1">
    <name type="scientific">Arundo donax</name>
    <name type="common">Giant reed</name>
    <name type="synonym">Donax arundinaceus</name>
    <dbReference type="NCBI Taxonomy" id="35708"/>
    <lineage>
        <taxon>Eukaryota</taxon>
        <taxon>Viridiplantae</taxon>
        <taxon>Streptophyta</taxon>
        <taxon>Embryophyta</taxon>
        <taxon>Tracheophyta</taxon>
        <taxon>Spermatophyta</taxon>
        <taxon>Magnoliopsida</taxon>
        <taxon>Liliopsida</taxon>
        <taxon>Poales</taxon>
        <taxon>Poaceae</taxon>
        <taxon>PACMAD clade</taxon>
        <taxon>Arundinoideae</taxon>
        <taxon>Arundineae</taxon>
        <taxon>Arundo</taxon>
    </lineage>
</organism>
<name>A0A0A9EW60_ARUDO</name>
<evidence type="ECO:0000313" key="1">
    <source>
        <dbReference type="EMBL" id="JAE04995.1"/>
    </source>
</evidence>
<accession>A0A0A9EW60</accession>
<protein>
    <submittedName>
        <fullName evidence="1">Uncharacterized protein</fullName>
    </submittedName>
</protein>
<sequence length="46" mass="4851">MDSMNRASISCAATSCSASLMFFSDSEDEPLHISHADSGSISEDIP</sequence>
<dbReference type="EMBL" id="GBRH01192901">
    <property type="protein sequence ID" value="JAE04995.1"/>
    <property type="molecule type" value="Transcribed_RNA"/>
</dbReference>
<reference evidence="1" key="1">
    <citation type="submission" date="2014-09" db="EMBL/GenBank/DDBJ databases">
        <authorList>
            <person name="Magalhaes I.L.F."/>
            <person name="Oliveira U."/>
            <person name="Santos F.R."/>
            <person name="Vidigal T.H.D.A."/>
            <person name="Brescovit A.D."/>
            <person name="Santos A.J."/>
        </authorList>
    </citation>
    <scope>NUCLEOTIDE SEQUENCE</scope>
    <source>
        <tissue evidence="1">Shoot tissue taken approximately 20 cm above the soil surface</tissue>
    </source>
</reference>
<reference evidence="1" key="2">
    <citation type="journal article" date="2015" name="Data Brief">
        <title>Shoot transcriptome of the giant reed, Arundo donax.</title>
        <authorList>
            <person name="Barrero R.A."/>
            <person name="Guerrero F.D."/>
            <person name="Moolhuijzen P."/>
            <person name="Goolsby J.A."/>
            <person name="Tidwell J."/>
            <person name="Bellgard S.E."/>
            <person name="Bellgard M.I."/>
        </authorList>
    </citation>
    <scope>NUCLEOTIDE SEQUENCE</scope>
    <source>
        <tissue evidence="1">Shoot tissue taken approximately 20 cm above the soil surface</tissue>
    </source>
</reference>
<dbReference type="AlphaFoldDB" id="A0A0A9EW60"/>